<evidence type="ECO:0000256" key="3">
    <source>
        <dbReference type="ARBA" id="ARBA00022692"/>
    </source>
</evidence>
<evidence type="ECO:0000313" key="8">
    <source>
        <dbReference type="Proteomes" id="UP001215503"/>
    </source>
</evidence>
<feature type="transmembrane region" description="Helical" evidence="6">
    <location>
        <begin position="131"/>
        <end position="149"/>
    </location>
</feature>
<feature type="transmembrane region" description="Helical" evidence="6">
    <location>
        <begin position="169"/>
        <end position="186"/>
    </location>
</feature>
<comment type="caution">
    <text evidence="7">The sequence shown here is derived from an EMBL/GenBank/DDBJ whole genome shotgun (WGS) entry which is preliminary data.</text>
</comment>
<feature type="transmembrane region" description="Helical" evidence="6">
    <location>
        <begin position="101"/>
        <end position="124"/>
    </location>
</feature>
<feature type="transmembrane region" description="Helical" evidence="6">
    <location>
        <begin position="217"/>
        <end position="237"/>
    </location>
</feature>
<name>A0ABT5YI38_9PROT</name>
<keyword evidence="5 6" id="KW-0472">Membrane</keyword>
<dbReference type="Proteomes" id="UP001215503">
    <property type="component" value="Unassembled WGS sequence"/>
</dbReference>
<dbReference type="Pfam" id="PF02653">
    <property type="entry name" value="BPD_transp_2"/>
    <property type="match status" value="1"/>
</dbReference>
<feature type="transmembrane region" description="Helical" evidence="6">
    <location>
        <begin position="58"/>
        <end position="81"/>
    </location>
</feature>
<feature type="transmembrane region" description="Helical" evidence="6">
    <location>
        <begin position="34"/>
        <end position="51"/>
    </location>
</feature>
<dbReference type="PANTHER" id="PTHR30482">
    <property type="entry name" value="HIGH-AFFINITY BRANCHED-CHAIN AMINO ACID TRANSPORT SYSTEM PERMEASE"/>
    <property type="match status" value="1"/>
</dbReference>
<keyword evidence="4 6" id="KW-1133">Transmembrane helix</keyword>
<keyword evidence="8" id="KW-1185">Reference proteome</keyword>
<evidence type="ECO:0000313" key="7">
    <source>
        <dbReference type="EMBL" id="MDF2094607.1"/>
    </source>
</evidence>
<feature type="transmembrane region" description="Helical" evidence="6">
    <location>
        <begin position="249"/>
        <end position="279"/>
    </location>
</feature>
<dbReference type="CDD" id="cd06581">
    <property type="entry name" value="TM_PBP1_LivM_like"/>
    <property type="match status" value="1"/>
</dbReference>
<protein>
    <submittedName>
        <fullName evidence="7">Branched-chain amino acid ABC transporter permease</fullName>
    </submittedName>
</protein>
<comment type="subcellular location">
    <subcellularLocation>
        <location evidence="1">Cell membrane</location>
        <topology evidence="1">Multi-pass membrane protein</topology>
    </subcellularLocation>
</comment>
<dbReference type="EMBL" id="JARHUD010000001">
    <property type="protein sequence ID" value="MDF2094607.1"/>
    <property type="molecule type" value="Genomic_DNA"/>
</dbReference>
<reference evidence="7 8" key="1">
    <citation type="submission" date="2023-03" db="EMBL/GenBank/DDBJ databases">
        <title>Fodinicurvata sp. CAU 1616 isolated from sea sendiment.</title>
        <authorList>
            <person name="Kim W."/>
        </authorList>
    </citation>
    <scope>NUCLEOTIDE SEQUENCE [LARGE SCALE GENOMIC DNA]</scope>
    <source>
        <strain evidence="7 8">CAU 1616</strain>
    </source>
</reference>
<dbReference type="RefSeq" id="WP_275819233.1">
    <property type="nucleotide sequence ID" value="NZ_JARHUD010000001.1"/>
</dbReference>
<dbReference type="InterPro" id="IPR043428">
    <property type="entry name" value="LivM-like"/>
</dbReference>
<accession>A0ABT5YI38</accession>
<keyword evidence="2" id="KW-1003">Cell membrane</keyword>
<evidence type="ECO:0000256" key="1">
    <source>
        <dbReference type="ARBA" id="ARBA00004651"/>
    </source>
</evidence>
<dbReference type="InterPro" id="IPR001851">
    <property type="entry name" value="ABC_transp_permease"/>
</dbReference>
<feature type="transmembrane region" description="Helical" evidence="6">
    <location>
        <begin position="291"/>
        <end position="310"/>
    </location>
</feature>
<proteinExistence type="predicted"/>
<organism evidence="7 8">
    <name type="scientific">Aquibaculum arenosum</name>
    <dbReference type="NCBI Taxonomy" id="3032591"/>
    <lineage>
        <taxon>Bacteria</taxon>
        <taxon>Pseudomonadati</taxon>
        <taxon>Pseudomonadota</taxon>
        <taxon>Alphaproteobacteria</taxon>
        <taxon>Rhodospirillales</taxon>
        <taxon>Rhodovibrionaceae</taxon>
        <taxon>Aquibaculum</taxon>
    </lineage>
</organism>
<gene>
    <name evidence="7" type="ORF">P2G67_01295</name>
</gene>
<sequence>MSVGRHHLAWGLLAVVVIALVAYAEGSLSGYERTVLGFAGIYAMLAISLSFSNGLTGLFSLGHPAFMMVGAYVGAVLTFPANRKGFMLPALPEWLASVEWSLFPATLAGGIAAALVAAIAGFPVLRLRGHYLAVATLGLIIILRVVINNADGATRGALGLNGIPRHTDLWWIFGWLAAALLVCWRLKHSSIGRSLLAIRENEMAAACMGVPRARAKLAAFSLGAFFAGVGGVLWAHLLTNLTPGSFGIALAFMLVVMVVIGGSGSLVGAALAAIALTFLSEALRPIEQAMGAYGLVQIVIAVLLIAMLLLRPQGFFGSAEPSFLRRKAAGSRAGRPLSPGEEREV</sequence>
<evidence type="ECO:0000256" key="6">
    <source>
        <dbReference type="SAM" id="Phobius"/>
    </source>
</evidence>
<evidence type="ECO:0000256" key="2">
    <source>
        <dbReference type="ARBA" id="ARBA00022475"/>
    </source>
</evidence>
<keyword evidence="3 6" id="KW-0812">Transmembrane</keyword>
<dbReference type="PANTHER" id="PTHR30482:SF10">
    <property type="entry name" value="HIGH-AFFINITY BRANCHED-CHAIN AMINO ACID TRANSPORT PROTEIN BRAE"/>
    <property type="match status" value="1"/>
</dbReference>
<evidence type="ECO:0000256" key="4">
    <source>
        <dbReference type="ARBA" id="ARBA00022989"/>
    </source>
</evidence>
<evidence type="ECO:0000256" key="5">
    <source>
        <dbReference type="ARBA" id="ARBA00023136"/>
    </source>
</evidence>